<feature type="region of interest" description="Disordered" evidence="1">
    <location>
        <begin position="428"/>
        <end position="454"/>
    </location>
</feature>
<gene>
    <name evidence="3" type="ORF">C361_06883</name>
</gene>
<dbReference type="PANTHER" id="PTHR12461:SF94">
    <property type="entry name" value="JMJC DOMAIN-CONTAINING PROTEIN"/>
    <property type="match status" value="1"/>
</dbReference>
<evidence type="ECO:0000313" key="4">
    <source>
        <dbReference type="Proteomes" id="UP000199727"/>
    </source>
</evidence>
<dbReference type="FunFam" id="2.60.120.650:FF:000056">
    <property type="entry name" value="Jumonji domain containing 5"/>
    <property type="match status" value="1"/>
</dbReference>
<dbReference type="PROSITE" id="PS51184">
    <property type="entry name" value="JMJC"/>
    <property type="match status" value="1"/>
</dbReference>
<dbReference type="InterPro" id="IPR041667">
    <property type="entry name" value="Cupin_8"/>
</dbReference>
<comment type="caution">
    <text evidence="3">The sequence shown here is derived from an EMBL/GenBank/DDBJ whole genome shotgun (WGS) entry which is preliminary data.</text>
</comment>
<evidence type="ECO:0000313" key="3">
    <source>
        <dbReference type="EMBL" id="OXG10845.1"/>
    </source>
</evidence>
<dbReference type="Gene3D" id="2.60.120.650">
    <property type="entry name" value="Cupin"/>
    <property type="match status" value="1"/>
</dbReference>
<reference evidence="3 4" key="1">
    <citation type="submission" date="2017-06" db="EMBL/GenBank/DDBJ databases">
        <title>Global population genomics of the pathogenic fungus Cryptococcus neoformans var. grubii.</title>
        <authorList>
            <person name="Cuomo C."/>
            <person name="Litvintseva A."/>
            <person name="Chen Y."/>
            <person name="Young S."/>
            <person name="Zeng Q."/>
            <person name="Chapman S."/>
            <person name="Gujja S."/>
            <person name="Saif S."/>
            <person name="Birren B."/>
        </authorList>
    </citation>
    <scope>NUCLEOTIDE SEQUENCE [LARGE SCALE GENOMIC DNA]</scope>
    <source>
        <strain evidence="3 4">Tu259-1</strain>
    </source>
</reference>
<dbReference type="AlphaFoldDB" id="A0A854Q5M3"/>
<name>A0A854Q5M3_CRYNE</name>
<dbReference type="PANTHER" id="PTHR12461">
    <property type="entry name" value="HYPOXIA-INDUCIBLE FACTOR 1 ALPHA INHIBITOR-RELATED"/>
    <property type="match status" value="1"/>
</dbReference>
<dbReference type="SUPFAM" id="SSF51197">
    <property type="entry name" value="Clavaminate synthase-like"/>
    <property type="match status" value="1"/>
</dbReference>
<dbReference type="InterPro" id="IPR003347">
    <property type="entry name" value="JmjC_dom"/>
</dbReference>
<accession>A0A854Q5M3</accession>
<dbReference type="EMBL" id="AMKT01000101">
    <property type="protein sequence ID" value="OXG10845.1"/>
    <property type="molecule type" value="Genomic_DNA"/>
</dbReference>
<proteinExistence type="predicted"/>
<protein>
    <submittedName>
        <fullName evidence="3">Jumonji domain containing 5</fullName>
    </submittedName>
</protein>
<dbReference type="Proteomes" id="UP000199727">
    <property type="component" value="Unassembled WGS sequence"/>
</dbReference>
<sequence length="530" mass="58910">MISSEISTIVTSLYNNLTDESLPETQDLITCGPAAFYGLTRSCRVLLLHTQHTSCRPEGSDDQPQDELPSSSSLAETNLSLQSFLTLAQQHINSIPFNLVPRHWLRLYTDASLLASLYDVMIGPGGRRGDAEKRLFWEGVVRRLDMAIIVAGAVGDKRQEWVTSLIKEAQKVGLGCRHLSSPNQDEVRAAKRLRKEFTPPLELLSPPFLGAPNPVQVLHTPPSLTSYIRSYRSHPFIIRNYFNNPDAGCYWPSTTRWASMDYLLERAGKGRVVPVEIGGAYDDSDWGQQILPLETFLRRAGYRSAHDDRIDDDDGDDHGNGIRESSSPLYLAQYSLFNQFPDLAQDISYPDYVWSDPPPPEAYPTYQPPQTDDGVIVNVWVGSGSSEIISPAHTDPFYNCYAQVLGHKRVWLAPPSCGAHMYAYGSHPSGNSNGNQSNELGGDDDDDNDSGELVDNYMTNTSKVPILRPIKGPATLATLEKDFPEFFKDVYPKSLNAVLNPGDLLVFPPGWWHAMSGVGKGPVWSVSMWY</sequence>
<evidence type="ECO:0000256" key="1">
    <source>
        <dbReference type="SAM" id="MobiDB-lite"/>
    </source>
</evidence>
<feature type="compositionally biased region" description="Acidic residues" evidence="1">
    <location>
        <begin position="441"/>
        <end position="452"/>
    </location>
</feature>
<dbReference type="Pfam" id="PF13621">
    <property type="entry name" value="Cupin_8"/>
    <property type="match status" value="1"/>
</dbReference>
<feature type="domain" description="JmjC" evidence="2">
    <location>
        <begin position="329"/>
        <end position="530"/>
    </location>
</feature>
<evidence type="ECO:0000259" key="2">
    <source>
        <dbReference type="PROSITE" id="PS51184"/>
    </source>
</evidence>
<organism evidence="3 4">
    <name type="scientific">Cryptococcus neoformans Tu259-1</name>
    <dbReference type="NCBI Taxonomy" id="1230072"/>
    <lineage>
        <taxon>Eukaryota</taxon>
        <taxon>Fungi</taxon>
        <taxon>Dikarya</taxon>
        <taxon>Basidiomycota</taxon>
        <taxon>Agaricomycotina</taxon>
        <taxon>Tremellomycetes</taxon>
        <taxon>Tremellales</taxon>
        <taxon>Cryptococcaceae</taxon>
        <taxon>Cryptococcus</taxon>
        <taxon>Cryptococcus neoformans species complex</taxon>
    </lineage>
</organism>
<dbReference type="OrthoDB" id="47172at2759"/>